<dbReference type="GO" id="GO:0005525">
    <property type="term" value="F:GTP binding"/>
    <property type="evidence" value="ECO:0007669"/>
    <property type="project" value="UniProtKB-KW"/>
</dbReference>
<feature type="transmembrane region" description="Helical" evidence="7">
    <location>
        <begin position="789"/>
        <end position="809"/>
    </location>
</feature>
<accession>A0A9N7N495</accession>
<keyword evidence="5" id="KW-0694">RNA-binding</keyword>
<evidence type="ECO:0000256" key="3">
    <source>
        <dbReference type="ARBA" id="ARBA00023016"/>
    </source>
</evidence>
<dbReference type="SMART" id="SM00471">
    <property type="entry name" value="HDc"/>
    <property type="match status" value="1"/>
</dbReference>
<evidence type="ECO:0000256" key="1">
    <source>
        <dbReference type="ARBA" id="ARBA00007476"/>
    </source>
</evidence>
<dbReference type="CDD" id="cd00077">
    <property type="entry name" value="HDc"/>
    <property type="match status" value="1"/>
</dbReference>
<dbReference type="Gene3D" id="1.10.3210.10">
    <property type="entry name" value="Hypothetical protein af1432"/>
    <property type="match status" value="1"/>
</dbReference>
<feature type="region of interest" description="Disordered" evidence="6">
    <location>
        <begin position="84"/>
        <end position="114"/>
    </location>
</feature>
<dbReference type="Gene3D" id="3.30.460.10">
    <property type="entry name" value="Beta Polymerase, domain 2"/>
    <property type="match status" value="1"/>
</dbReference>
<evidence type="ECO:0000256" key="4">
    <source>
        <dbReference type="ARBA" id="ARBA00023134"/>
    </source>
</evidence>
<evidence type="ECO:0000256" key="2">
    <source>
        <dbReference type="ARBA" id="ARBA00013251"/>
    </source>
</evidence>
<dbReference type="SUPFAM" id="SSF109604">
    <property type="entry name" value="HD-domain/PDEase-like"/>
    <property type="match status" value="1"/>
</dbReference>
<evidence type="ECO:0000256" key="7">
    <source>
        <dbReference type="SAM" id="Phobius"/>
    </source>
</evidence>
<organism evidence="9 10">
    <name type="scientific">Striga hermonthica</name>
    <name type="common">Purple witchweed</name>
    <name type="synonym">Buchnera hermonthica</name>
    <dbReference type="NCBI Taxonomy" id="68872"/>
    <lineage>
        <taxon>Eukaryota</taxon>
        <taxon>Viridiplantae</taxon>
        <taxon>Streptophyta</taxon>
        <taxon>Embryophyta</taxon>
        <taxon>Tracheophyta</taxon>
        <taxon>Spermatophyta</taxon>
        <taxon>Magnoliopsida</taxon>
        <taxon>eudicotyledons</taxon>
        <taxon>Gunneridae</taxon>
        <taxon>Pentapetalae</taxon>
        <taxon>asterids</taxon>
        <taxon>lamiids</taxon>
        <taxon>Lamiales</taxon>
        <taxon>Orobanchaceae</taxon>
        <taxon>Buchnereae</taxon>
        <taxon>Striga</taxon>
    </lineage>
</organism>
<dbReference type="PANTHER" id="PTHR21262">
    <property type="entry name" value="GUANOSINE-3',5'-BIS DIPHOSPHATE 3'-PYROPHOSPHOHYDROLASE"/>
    <property type="match status" value="1"/>
</dbReference>
<proteinExistence type="inferred from homology"/>
<dbReference type="InterPro" id="IPR006674">
    <property type="entry name" value="HD_domain"/>
</dbReference>
<dbReference type="PROSITE" id="PS51831">
    <property type="entry name" value="HD"/>
    <property type="match status" value="1"/>
</dbReference>
<gene>
    <name evidence="9" type="ORF">SHERM_19161</name>
</gene>
<evidence type="ECO:0000256" key="6">
    <source>
        <dbReference type="SAM" id="MobiDB-lite"/>
    </source>
</evidence>
<dbReference type="GO" id="GO:0015969">
    <property type="term" value="P:guanosine tetraphosphate metabolic process"/>
    <property type="evidence" value="ECO:0007669"/>
    <property type="project" value="InterPro"/>
</dbReference>
<dbReference type="FunFam" id="1.10.3210.10:FF:000001">
    <property type="entry name" value="GTP pyrophosphokinase RelA"/>
    <property type="match status" value="1"/>
</dbReference>
<keyword evidence="4" id="KW-0342">GTP-binding</keyword>
<dbReference type="OrthoDB" id="430679at2759"/>
<evidence type="ECO:0000313" key="9">
    <source>
        <dbReference type="EMBL" id="CAA0821159.1"/>
    </source>
</evidence>
<dbReference type="PROSITE" id="PS50889">
    <property type="entry name" value="S4"/>
    <property type="match status" value="1"/>
</dbReference>
<dbReference type="InterPro" id="IPR043519">
    <property type="entry name" value="NT_sf"/>
</dbReference>
<feature type="compositionally biased region" description="Low complexity" evidence="6">
    <location>
        <begin position="104"/>
        <end position="114"/>
    </location>
</feature>
<keyword evidence="7" id="KW-0472">Membrane</keyword>
<dbReference type="FunFam" id="3.30.460.10:FF:000001">
    <property type="entry name" value="GTP pyrophosphokinase RelA"/>
    <property type="match status" value="1"/>
</dbReference>
<dbReference type="SUPFAM" id="SSF81301">
    <property type="entry name" value="Nucleotidyltransferase"/>
    <property type="match status" value="1"/>
</dbReference>
<dbReference type="SMART" id="SM00954">
    <property type="entry name" value="RelA_SpoT"/>
    <property type="match status" value="1"/>
</dbReference>
<evidence type="ECO:0000259" key="8">
    <source>
        <dbReference type="PROSITE" id="PS51831"/>
    </source>
</evidence>
<keyword evidence="10" id="KW-1185">Reference proteome</keyword>
<dbReference type="AlphaFoldDB" id="A0A9N7N495"/>
<comment type="caution">
    <text evidence="9">The sequence shown here is derived from an EMBL/GenBank/DDBJ whole genome shotgun (WGS) entry which is preliminary data.</text>
</comment>
<dbReference type="EC" id="2.7.6.5" evidence="2"/>
<dbReference type="InterPro" id="IPR007685">
    <property type="entry name" value="RelA_SpoT"/>
</dbReference>
<keyword evidence="3" id="KW-0346">Stress response</keyword>
<dbReference type="GO" id="GO:0003723">
    <property type="term" value="F:RNA binding"/>
    <property type="evidence" value="ECO:0007669"/>
    <property type="project" value="UniProtKB-KW"/>
</dbReference>
<dbReference type="GO" id="GO:0008728">
    <property type="term" value="F:GTP diphosphokinase activity"/>
    <property type="evidence" value="ECO:0007669"/>
    <property type="project" value="UniProtKB-EC"/>
</dbReference>
<feature type="domain" description="HD" evidence="8">
    <location>
        <begin position="229"/>
        <end position="333"/>
    </location>
</feature>
<dbReference type="CDD" id="cd05399">
    <property type="entry name" value="NT_Rel-Spo_like"/>
    <property type="match status" value="1"/>
</dbReference>
<dbReference type="InterPro" id="IPR003607">
    <property type="entry name" value="HD/PDEase_dom"/>
</dbReference>
<sequence>MAVSTIALYANPPGSLCSGPHQITPQDFDVGARSASSASASPSQKHLIGGLSRLFSSPQIKTSSYASGAEDRAEELGSSFRYSSLSSSSKRDQGHQSPVSVLQGMGSSIGSGPRSPPMRFGADFCSIGSGTGGMFSGFVRHALGSSVAAPLDLDVKDFDLSSALSTCEHELTFNMEDSFVGRDFPLYARDLLSEAQSSHSIFMDDFVVKAFCEAEKAHRGQMRASGHPYLQHCVDTAVLLANIGADSTVVAAGLLHDTVDDSFVTFETISRSFGAEVADLVEGVSKLSQLSKLARENNTASKTVEADRLHTMFLAMADARAVLIKLADRLHNMLTLDALPFIKQQRFAKETLEIFAPLANRLGISTWKEQLENLCFKYLNPDQHRGLSSKLENFFNETVITSSLEKLEQALKDGGISYHCLSGRHKSLYSIYSKMLKKKLNMDKIHDIHGLRLIVETEEDCYKALKIVHKLWHEVPGRFKDYIVYPKFNGYQSIHTVVTGESTIPFEVQIRTKEMHLQAEYGIAAHWRYKEGDCKHSSFILQMVEWARWVISWQCEATSKDPYSVGFMDSIKPPCTFPTHSKDCIFSCKPDCGSDGPVLVIVIENGKMSVQELPANSSFKDLLEKAGQGLSRWASYGLSTKQDLMPRLNHELISDPACKLKMGDVVEFTPALPDKSLTDYREEIQRMYDRGVRVGLTVGSTSRSFSFTGRPTLGWSSSARLWHQAFSRLQFSPSWRVRQAGRGAGLGARSRLLAKAATLVVAGASADKGVSLGVVRFLSLWWEISLRCVVFWFFCWFLVCLLVSGLCWGRCRLLGLELLSSGDLFGRRVDPCCFGSS</sequence>
<keyword evidence="4" id="KW-0547">Nucleotide-binding</keyword>
<evidence type="ECO:0000313" key="10">
    <source>
        <dbReference type="Proteomes" id="UP001153555"/>
    </source>
</evidence>
<keyword evidence="7" id="KW-1133">Transmembrane helix</keyword>
<name>A0A9N7N495_STRHE</name>
<dbReference type="Proteomes" id="UP001153555">
    <property type="component" value="Unassembled WGS sequence"/>
</dbReference>
<dbReference type="Pfam" id="PF13328">
    <property type="entry name" value="HD_4"/>
    <property type="match status" value="1"/>
</dbReference>
<comment type="similarity">
    <text evidence="1">Belongs to the RelA/SpoT family.</text>
</comment>
<keyword evidence="7" id="KW-0812">Transmembrane</keyword>
<dbReference type="EMBL" id="CACSLK010020742">
    <property type="protein sequence ID" value="CAA0821159.1"/>
    <property type="molecule type" value="Genomic_DNA"/>
</dbReference>
<dbReference type="PANTHER" id="PTHR21262:SF0">
    <property type="entry name" value="GTP DIPHOSPHOKINASE RSH3, CHLOROPLASTIC-RELATED"/>
    <property type="match status" value="1"/>
</dbReference>
<dbReference type="Pfam" id="PF04607">
    <property type="entry name" value="RelA_SpoT"/>
    <property type="match status" value="1"/>
</dbReference>
<evidence type="ECO:0000256" key="5">
    <source>
        <dbReference type="PROSITE-ProRule" id="PRU00182"/>
    </source>
</evidence>
<dbReference type="GO" id="GO:0009507">
    <property type="term" value="C:chloroplast"/>
    <property type="evidence" value="ECO:0007669"/>
    <property type="project" value="TreeGrafter"/>
</dbReference>
<reference evidence="9" key="1">
    <citation type="submission" date="2019-12" db="EMBL/GenBank/DDBJ databases">
        <authorList>
            <person name="Scholes J."/>
        </authorList>
    </citation>
    <scope>NUCLEOTIDE SEQUENCE</scope>
</reference>
<protein>
    <recommendedName>
        <fullName evidence="2">GTP diphosphokinase</fullName>
        <ecNumber evidence="2">2.7.6.5</ecNumber>
    </recommendedName>
</protein>